<comment type="caution">
    <text evidence="1">The sequence shown here is derived from an EMBL/GenBank/DDBJ whole genome shotgun (WGS) entry which is preliminary data.</text>
</comment>
<dbReference type="AlphaFoldDB" id="A0AAN4Q200"/>
<proteinExistence type="predicted"/>
<name>A0AAN4Q200_PSESF</name>
<organism evidence="1 2">
    <name type="scientific">Pseudomonas syringae pv. actinidiae</name>
    <dbReference type="NCBI Taxonomy" id="103796"/>
    <lineage>
        <taxon>Bacteria</taxon>
        <taxon>Pseudomonadati</taxon>
        <taxon>Pseudomonadota</taxon>
        <taxon>Gammaproteobacteria</taxon>
        <taxon>Pseudomonadales</taxon>
        <taxon>Pseudomonadaceae</taxon>
        <taxon>Pseudomonas</taxon>
        <taxon>Pseudomonas syringae</taxon>
    </lineage>
</organism>
<evidence type="ECO:0000313" key="2">
    <source>
        <dbReference type="Proteomes" id="UP000248291"/>
    </source>
</evidence>
<dbReference type="Proteomes" id="UP000248291">
    <property type="component" value="Unassembled WGS sequence"/>
</dbReference>
<dbReference type="EMBL" id="BGKA01000065">
    <property type="protein sequence ID" value="GBH15778.1"/>
    <property type="molecule type" value="Genomic_DNA"/>
</dbReference>
<sequence length="40" mass="4321">MAGSADPIIKKISFSQQLKLGIGVPIVFEPAMYFARLLAV</sequence>
<reference evidence="1 2" key="1">
    <citation type="submission" date="2018-04" db="EMBL/GenBank/DDBJ databases">
        <title>Draft genome sequence of Pseudomonas syringae pv. actinidiae biovar 3 strains isolated from kiwifruit in Kagawa prefecture.</title>
        <authorList>
            <person name="Tabuchi M."/>
            <person name="Saito M."/>
            <person name="Fujiwara S."/>
            <person name="Sasa N."/>
            <person name="Akimitsu K."/>
            <person name="Gomi K."/>
            <person name="Konishi-Sugita S."/>
            <person name="Hamano K."/>
            <person name="Kataoka I."/>
        </authorList>
    </citation>
    <scope>NUCLEOTIDE SEQUENCE [LARGE SCALE GENOMIC DNA]</scope>
    <source>
        <strain evidence="1 2">MAFF212211</strain>
    </source>
</reference>
<evidence type="ECO:0000313" key="1">
    <source>
        <dbReference type="EMBL" id="GBH15778.1"/>
    </source>
</evidence>
<protein>
    <submittedName>
        <fullName evidence="1">Periplasmic component</fullName>
    </submittedName>
</protein>
<accession>A0AAN4Q200</accession>
<gene>
    <name evidence="1" type="ORF">KPSA3_01710</name>
</gene>